<dbReference type="NCBIfam" id="TIGR04219">
    <property type="entry name" value="OMP_w_GlyGly"/>
    <property type="match status" value="1"/>
</dbReference>
<comment type="caution">
    <text evidence="2">The sequence shown here is derived from an EMBL/GenBank/DDBJ whole genome shotgun (WGS) entry which is preliminary data.</text>
</comment>
<dbReference type="AlphaFoldDB" id="A0A1T4KWF7"/>
<dbReference type="EMBL" id="MTSM01000015">
    <property type="protein sequence ID" value="OPX54980.1"/>
    <property type="molecule type" value="Genomic_DNA"/>
</dbReference>
<organism evidence="2 3">
    <name type="scientific">Oceanospirillum multiglobuliferum</name>
    <dbReference type="NCBI Taxonomy" id="64969"/>
    <lineage>
        <taxon>Bacteria</taxon>
        <taxon>Pseudomonadati</taxon>
        <taxon>Pseudomonadota</taxon>
        <taxon>Gammaproteobacteria</taxon>
        <taxon>Oceanospirillales</taxon>
        <taxon>Oceanospirillaceae</taxon>
        <taxon>Oceanospirillum</taxon>
    </lineage>
</organism>
<feature type="chain" id="PRO_5012097472" description="Outer membrane protein" evidence="1">
    <location>
        <begin position="25"/>
        <end position="248"/>
    </location>
</feature>
<protein>
    <recommendedName>
        <fullName evidence="4">Outer membrane protein</fullName>
    </recommendedName>
</protein>
<dbReference type="Proteomes" id="UP000191418">
    <property type="component" value="Unassembled WGS sequence"/>
</dbReference>
<gene>
    <name evidence="2" type="ORF">BTE48_11620</name>
</gene>
<accession>A0A1T4KWF7</accession>
<evidence type="ECO:0000256" key="1">
    <source>
        <dbReference type="SAM" id="SignalP"/>
    </source>
</evidence>
<keyword evidence="1" id="KW-0732">Signal</keyword>
<dbReference type="InterPro" id="IPR026387">
    <property type="entry name" value="OMP_w_GlyGly"/>
</dbReference>
<evidence type="ECO:0008006" key="4">
    <source>
        <dbReference type="Google" id="ProtNLM"/>
    </source>
</evidence>
<sequence>MKLTKLASVALLSAGVLSAAGAQADIAGVYAGTSLWQPSLSGSFKADSDSSANNSDLESTLGFDDSSATSLFIAIEHPLPLIPNIRIERTHLSETATTKQSGTFLGTNYSTNKKAKLDLSHTDWTAYYELLDGLGWMAFDVGVTLRNFDGEFKVDTKSLDLNAPVPLAYGKADFFIPATNFSVGALVNYLDIGGATVFDRRFYAAYESDFIIGAELGYRSFSLDLSDVDDIDADLSMSGFYAGATVHF</sequence>
<name>A0A1T4KWF7_9GAMM</name>
<evidence type="ECO:0000313" key="2">
    <source>
        <dbReference type="EMBL" id="OPX54980.1"/>
    </source>
</evidence>
<dbReference type="STRING" id="64969.SAMN02745127_00262"/>
<feature type="signal peptide" evidence="1">
    <location>
        <begin position="1"/>
        <end position="24"/>
    </location>
</feature>
<evidence type="ECO:0000313" key="3">
    <source>
        <dbReference type="Proteomes" id="UP000191418"/>
    </source>
</evidence>
<reference evidence="2 3" key="1">
    <citation type="submission" date="2017-01" db="EMBL/GenBank/DDBJ databases">
        <title>Genome Sequencing of a Marine Spirillum, Oceanospirillum multiglobuliferum ATCC 33336, from Japan.</title>
        <authorList>
            <person name="Carney J.G."/>
            <person name="Trachtenberg A.M."/>
            <person name="Rheaume B.A."/>
            <person name="Linnane J.D."/>
            <person name="Pitts N.L."/>
            <person name="Mykles D.L."/>
            <person name="Maclea K.S."/>
        </authorList>
    </citation>
    <scope>NUCLEOTIDE SEQUENCE [LARGE SCALE GENOMIC DNA]</scope>
    <source>
        <strain evidence="2 3">ATCC 33336</strain>
    </source>
</reference>
<dbReference type="RefSeq" id="WP_078743866.1">
    <property type="nucleotide sequence ID" value="NZ_FUXG01000001.1"/>
</dbReference>
<proteinExistence type="predicted"/>
<dbReference type="OrthoDB" id="6708408at2"/>
<keyword evidence="3" id="KW-1185">Reference proteome</keyword>